<comment type="caution">
    <text evidence="2">The sequence shown here is derived from an EMBL/GenBank/DDBJ whole genome shotgun (WGS) entry which is preliminary data.</text>
</comment>
<organism evidence="2 3">
    <name type="scientific">Phaeodactylibacter xiamenensis</name>
    <dbReference type="NCBI Taxonomy" id="1524460"/>
    <lineage>
        <taxon>Bacteria</taxon>
        <taxon>Pseudomonadati</taxon>
        <taxon>Bacteroidota</taxon>
        <taxon>Saprospiria</taxon>
        <taxon>Saprospirales</taxon>
        <taxon>Haliscomenobacteraceae</taxon>
        <taxon>Phaeodactylibacter</taxon>
    </lineage>
</organism>
<evidence type="ECO:0000313" key="3">
    <source>
        <dbReference type="Proteomes" id="UP000029736"/>
    </source>
</evidence>
<sequence>MRYSLFFAIGLLTAMSFSSCGEDAFTQIVDIELPEHEPRLAVHALAFSESDAFGVLVSNSRSVLSKEEFSVFPDAEIQFSGPNVEGVTFSYAPDDGRHYTELSQGWAAGDEVYTLDIQQTDYPSIRAQQRMPRAPIVLDVTVDEEGALSESGERLDEIVIEIQDEPGEHYYALQGEVDYQYVDENNDTIAGYYSVWLESNDPILSYAEVDRRGALICSDGAFNGNTYRFATYTWEDLPIGLMSGSKLRIRVTSLSRDAFLYYRSLDQYWGADGNPFAEPVTVHSNIENGYGIFGLGHTTIYEIDL</sequence>
<name>A0A098SC88_9BACT</name>
<dbReference type="RefSeq" id="WP_044215965.1">
    <property type="nucleotide sequence ID" value="NZ_JBKAGJ010000005.1"/>
</dbReference>
<evidence type="ECO:0000256" key="1">
    <source>
        <dbReference type="SAM" id="SignalP"/>
    </source>
</evidence>
<feature type="signal peptide" evidence="1">
    <location>
        <begin position="1"/>
        <end position="20"/>
    </location>
</feature>
<reference evidence="2 3" key="1">
    <citation type="journal article" date="2014" name="Int. J. Syst. Evol. Microbiol.">
        <title>Phaeodactylibacter xiamenensis gen. nov., sp. nov., a member of the family Saprospiraceae isolated from the marine alga Phaeodactylum tricornutum.</title>
        <authorList>
            <person name="Chen Z.Jr."/>
            <person name="Lei X."/>
            <person name="Lai Q."/>
            <person name="Li Y."/>
            <person name="Zhang B."/>
            <person name="Zhang J."/>
            <person name="Zhang H."/>
            <person name="Yang L."/>
            <person name="Zheng W."/>
            <person name="Tian Y."/>
            <person name="Yu Z."/>
            <person name="Xu H.Jr."/>
            <person name="Zheng T."/>
        </authorList>
    </citation>
    <scope>NUCLEOTIDE SEQUENCE [LARGE SCALE GENOMIC DNA]</scope>
    <source>
        <strain evidence="2 3">KD52</strain>
    </source>
</reference>
<dbReference type="Proteomes" id="UP000029736">
    <property type="component" value="Unassembled WGS sequence"/>
</dbReference>
<gene>
    <name evidence="2" type="ORF">IX84_01610</name>
</gene>
<feature type="chain" id="PRO_5001940194" description="DUF4249 domain-containing protein" evidence="1">
    <location>
        <begin position="21"/>
        <end position="305"/>
    </location>
</feature>
<evidence type="ECO:0008006" key="4">
    <source>
        <dbReference type="Google" id="ProtNLM"/>
    </source>
</evidence>
<dbReference type="InterPro" id="IPR025345">
    <property type="entry name" value="DUF4249"/>
</dbReference>
<dbReference type="OrthoDB" id="1115009at2"/>
<dbReference type="EMBL" id="JPOS01000003">
    <property type="protein sequence ID" value="KGE89750.1"/>
    <property type="molecule type" value="Genomic_DNA"/>
</dbReference>
<keyword evidence="1" id="KW-0732">Signal</keyword>
<proteinExistence type="predicted"/>
<evidence type="ECO:0000313" key="2">
    <source>
        <dbReference type="EMBL" id="KGE89750.1"/>
    </source>
</evidence>
<keyword evidence="3" id="KW-1185">Reference proteome</keyword>
<accession>A0A098SC88</accession>
<dbReference type="AlphaFoldDB" id="A0A098SC88"/>
<dbReference type="Pfam" id="PF14054">
    <property type="entry name" value="DUF4249"/>
    <property type="match status" value="1"/>
</dbReference>
<dbReference type="PROSITE" id="PS51257">
    <property type="entry name" value="PROKAR_LIPOPROTEIN"/>
    <property type="match status" value="1"/>
</dbReference>
<protein>
    <recommendedName>
        <fullName evidence="4">DUF4249 domain-containing protein</fullName>
    </recommendedName>
</protein>